<dbReference type="KEGG" id="bvr:BVIR_2969"/>
<evidence type="ECO:0000313" key="4">
    <source>
        <dbReference type="Proteomes" id="UP000065734"/>
    </source>
</evidence>
<feature type="signal peptide" evidence="1">
    <location>
        <begin position="1"/>
        <end position="27"/>
    </location>
</feature>
<keyword evidence="4" id="KW-1185">Reference proteome</keyword>
<evidence type="ECO:0008006" key="5">
    <source>
        <dbReference type="Google" id="ProtNLM"/>
    </source>
</evidence>
<name>A0A0H5BAT6_BLAVI</name>
<dbReference type="STRING" id="1079.BVIR_2969"/>
<evidence type="ECO:0000256" key="1">
    <source>
        <dbReference type="SAM" id="SignalP"/>
    </source>
</evidence>
<evidence type="ECO:0000313" key="2">
    <source>
        <dbReference type="EMBL" id="BAR99300.1"/>
    </source>
</evidence>
<reference evidence="2" key="1">
    <citation type="journal article" date="2015" name="Genome Announc.">
        <title>Complete Genome Sequence of the Bacteriochlorophyll b-Producing Photosynthetic Bacterium Blastochloris viridis.</title>
        <authorList>
            <person name="Tsukatani Y."/>
            <person name="Hirose Y."/>
            <person name="Harada J."/>
            <person name="Misawa N."/>
            <person name="Mori K."/>
            <person name="Inoue K."/>
            <person name="Tamiaki H."/>
        </authorList>
    </citation>
    <scope>NUCLEOTIDE SEQUENCE [LARGE SCALE GENOMIC DNA]</scope>
    <source>
        <strain evidence="2">DSM 133</strain>
    </source>
</reference>
<organism evidence="3 4">
    <name type="scientific">Blastochloris viridis</name>
    <name type="common">Rhodopseudomonas viridis</name>
    <dbReference type="NCBI Taxonomy" id="1079"/>
    <lineage>
        <taxon>Bacteria</taxon>
        <taxon>Pseudomonadati</taxon>
        <taxon>Pseudomonadota</taxon>
        <taxon>Alphaproteobacteria</taxon>
        <taxon>Hyphomicrobiales</taxon>
        <taxon>Blastochloridaceae</taxon>
        <taxon>Blastochloris</taxon>
    </lineage>
</organism>
<sequence>MKYGIKRRWILVGAVLLAFGIPSTVPASDDPVALVRDVYSRAATLGANALPERDFLALLSAELRKAWQLRGKPAGNGAGVRTAVFGPGAGAGRSVAVQRVTNIPGLPKERIVAVEFTSGTEARQVFVHLAPDAGRWTIVNIIYDEGDDFRQSAERFAKAAG</sequence>
<gene>
    <name evidence="2" type="ORF">BV133_1707</name>
    <name evidence="3" type="ORF">BVIRIDIS_24130</name>
</gene>
<dbReference type="AlphaFoldDB" id="A0A0H5BAT6"/>
<reference evidence="3" key="2">
    <citation type="submission" date="2015-11" db="EMBL/GenBank/DDBJ databases">
        <authorList>
            <person name="Zhang Y."/>
            <person name="Guo Z."/>
        </authorList>
    </citation>
    <scope>NUCLEOTIDE SEQUENCE</scope>
    <source>
        <strain evidence="3">1</strain>
    </source>
</reference>
<evidence type="ECO:0000313" key="3">
    <source>
        <dbReference type="EMBL" id="CUU43394.1"/>
    </source>
</evidence>
<dbReference type="EMBL" id="AP014854">
    <property type="protein sequence ID" value="BAR99300.1"/>
    <property type="molecule type" value="Genomic_DNA"/>
</dbReference>
<dbReference type="RefSeq" id="WP_055038281.1">
    <property type="nucleotide sequence ID" value="NZ_AP014854.2"/>
</dbReference>
<accession>A0A0H5BAT6</accession>
<dbReference type="EMBL" id="LN907867">
    <property type="protein sequence ID" value="CUU43394.1"/>
    <property type="molecule type" value="Genomic_DNA"/>
</dbReference>
<protein>
    <recommendedName>
        <fullName evidence="5">DUF3828 domain-containing protein</fullName>
    </recommendedName>
</protein>
<dbReference type="Proteomes" id="UP000065734">
    <property type="component" value="Chromosome I"/>
</dbReference>
<reference evidence="4" key="3">
    <citation type="journal article" date="2016" name="Genome Announc.">
        <title>Revised genome sequence of the purple photosynthetic bacterium Blastochloris viridis.</title>
        <authorList>
            <person name="Liu L.N."/>
            <person name="Faulkner M."/>
            <person name="Liu X."/>
            <person name="Huang F."/>
            <person name="Darby A.C."/>
            <person name="Hall N."/>
        </authorList>
    </citation>
    <scope>NUCLEOTIDE SEQUENCE [LARGE SCALE GENOMIC DNA]</scope>
    <source>
        <strain evidence="4">ATCC 19567 / DSM 133 / F</strain>
    </source>
</reference>
<keyword evidence="1" id="KW-0732">Signal</keyword>
<proteinExistence type="predicted"/>
<dbReference type="OrthoDB" id="7959586at2"/>
<feature type="chain" id="PRO_5014229091" description="DUF3828 domain-containing protein" evidence="1">
    <location>
        <begin position="28"/>
        <end position="161"/>
    </location>
</feature>